<organism evidence="1 2">
    <name type="scientific">Cichorium intybus</name>
    <name type="common">Chicory</name>
    <dbReference type="NCBI Taxonomy" id="13427"/>
    <lineage>
        <taxon>Eukaryota</taxon>
        <taxon>Viridiplantae</taxon>
        <taxon>Streptophyta</taxon>
        <taxon>Embryophyta</taxon>
        <taxon>Tracheophyta</taxon>
        <taxon>Spermatophyta</taxon>
        <taxon>Magnoliopsida</taxon>
        <taxon>eudicotyledons</taxon>
        <taxon>Gunneridae</taxon>
        <taxon>Pentapetalae</taxon>
        <taxon>asterids</taxon>
        <taxon>campanulids</taxon>
        <taxon>Asterales</taxon>
        <taxon>Asteraceae</taxon>
        <taxon>Cichorioideae</taxon>
        <taxon>Cichorieae</taxon>
        <taxon>Cichoriinae</taxon>
        <taxon>Cichorium</taxon>
    </lineage>
</organism>
<proteinExistence type="predicted"/>
<dbReference type="Proteomes" id="UP001055811">
    <property type="component" value="Linkage Group LG04"/>
</dbReference>
<sequence>MTRPDKPRVLQASFPLDEGDERIASTFGVIAFFFHGFNKIRSVDTPQTDLTRNLFSPSNVEESKARTGAFDRLIPAAGPSSDANGNKRRYVSACCLSALIVMTIVCAAVGWAAPNLISRTLTRDSQELAVVEAELAFFITFFGEWGDKSQIATIGLAAAENPRAIENQEWNVVYGSWRASLKRNNPLISKKFQIYFWSLLSCAGNQSTENAFRIHGFQNQVFFIYCSISLLQSVGKGWAS</sequence>
<reference evidence="2" key="1">
    <citation type="journal article" date="2022" name="Mol. Ecol. Resour.">
        <title>The genomes of chicory, endive, great burdock and yacon provide insights into Asteraceae palaeo-polyploidization history and plant inulin production.</title>
        <authorList>
            <person name="Fan W."/>
            <person name="Wang S."/>
            <person name="Wang H."/>
            <person name="Wang A."/>
            <person name="Jiang F."/>
            <person name="Liu H."/>
            <person name="Zhao H."/>
            <person name="Xu D."/>
            <person name="Zhang Y."/>
        </authorList>
    </citation>
    <scope>NUCLEOTIDE SEQUENCE [LARGE SCALE GENOMIC DNA]</scope>
    <source>
        <strain evidence="2">cv. Punajuju</strain>
    </source>
</reference>
<evidence type="ECO:0000313" key="1">
    <source>
        <dbReference type="EMBL" id="KAI3749807.1"/>
    </source>
</evidence>
<name>A0ACB9DTC2_CICIN</name>
<evidence type="ECO:0000313" key="2">
    <source>
        <dbReference type="Proteomes" id="UP001055811"/>
    </source>
</evidence>
<reference evidence="1 2" key="2">
    <citation type="journal article" date="2022" name="Mol. Ecol. Resour.">
        <title>The genomes of chicory, endive, great burdock and yacon provide insights into Asteraceae paleo-polyploidization history and plant inulin production.</title>
        <authorList>
            <person name="Fan W."/>
            <person name="Wang S."/>
            <person name="Wang H."/>
            <person name="Wang A."/>
            <person name="Jiang F."/>
            <person name="Liu H."/>
            <person name="Zhao H."/>
            <person name="Xu D."/>
            <person name="Zhang Y."/>
        </authorList>
    </citation>
    <scope>NUCLEOTIDE SEQUENCE [LARGE SCALE GENOMIC DNA]</scope>
    <source>
        <strain evidence="2">cv. Punajuju</strain>
        <tissue evidence="1">Leaves</tissue>
    </source>
</reference>
<keyword evidence="2" id="KW-1185">Reference proteome</keyword>
<comment type="caution">
    <text evidence="1">The sequence shown here is derived from an EMBL/GenBank/DDBJ whole genome shotgun (WGS) entry which is preliminary data.</text>
</comment>
<accession>A0ACB9DTC2</accession>
<gene>
    <name evidence="1" type="ORF">L2E82_20423</name>
</gene>
<protein>
    <submittedName>
        <fullName evidence="1">Uncharacterized protein</fullName>
    </submittedName>
</protein>
<dbReference type="EMBL" id="CM042012">
    <property type="protein sequence ID" value="KAI3749807.1"/>
    <property type="molecule type" value="Genomic_DNA"/>
</dbReference>